<proteinExistence type="predicted"/>
<organism evidence="2 3">
    <name type="scientific">Olsenella profusa</name>
    <dbReference type="NCBI Taxonomy" id="138595"/>
    <lineage>
        <taxon>Bacteria</taxon>
        <taxon>Bacillati</taxon>
        <taxon>Actinomycetota</taxon>
        <taxon>Coriobacteriia</taxon>
        <taxon>Coriobacteriales</taxon>
        <taxon>Atopobiaceae</taxon>
        <taxon>Olsenella</taxon>
    </lineage>
</organism>
<dbReference type="InterPro" id="IPR007074">
    <property type="entry name" value="LicD/FKTN/FKRP_NTP_transf"/>
</dbReference>
<reference evidence="2 3" key="1">
    <citation type="journal article" date="2021" name="Sci. Rep.">
        <title>The distribution of antibiotic resistance genes in chicken gut microbiota commensals.</title>
        <authorList>
            <person name="Juricova H."/>
            <person name="Matiasovicova J."/>
            <person name="Kubasova T."/>
            <person name="Cejkova D."/>
            <person name="Rychlik I."/>
        </authorList>
    </citation>
    <scope>NUCLEOTIDE SEQUENCE [LARGE SCALE GENOMIC DNA]</scope>
    <source>
        <strain evidence="2 3">An794</strain>
    </source>
</reference>
<dbReference type="PANTHER" id="PTHR43404:SF2">
    <property type="entry name" value="LIPOPOLYSACCHARIDE CHOLINEPHOSPHOTRANSFERASE LICD"/>
    <property type="match status" value="1"/>
</dbReference>
<comment type="caution">
    <text evidence="2">The sequence shown here is derived from an EMBL/GenBank/DDBJ whole genome shotgun (WGS) entry which is preliminary data.</text>
</comment>
<evidence type="ECO:0000313" key="3">
    <source>
        <dbReference type="Proteomes" id="UP000712527"/>
    </source>
</evidence>
<evidence type="ECO:0000313" key="2">
    <source>
        <dbReference type="EMBL" id="MBM6774815.1"/>
    </source>
</evidence>
<feature type="domain" description="LicD/FKTN/FKRP nucleotidyltransferase" evidence="1">
    <location>
        <begin position="24"/>
        <end position="252"/>
    </location>
</feature>
<accession>A0ABS2F1I2</accession>
<protein>
    <submittedName>
        <fullName evidence="2">LicD family protein</fullName>
    </submittedName>
</protein>
<dbReference type="RefSeq" id="WP_204793160.1">
    <property type="nucleotide sequence ID" value="NZ_JACSNQ010000006.1"/>
</dbReference>
<dbReference type="Pfam" id="PF04991">
    <property type="entry name" value="LicD"/>
    <property type="match status" value="1"/>
</dbReference>
<dbReference type="EMBL" id="JACSNQ010000006">
    <property type="protein sequence ID" value="MBM6774815.1"/>
    <property type="molecule type" value="Genomic_DNA"/>
</dbReference>
<evidence type="ECO:0000259" key="1">
    <source>
        <dbReference type="Pfam" id="PF04991"/>
    </source>
</evidence>
<keyword evidence="3" id="KW-1185">Reference proteome</keyword>
<dbReference type="PANTHER" id="PTHR43404">
    <property type="entry name" value="LIPOPOLYSACCHARIDE CHOLINEPHOSPHOTRANSFERASE LICD"/>
    <property type="match status" value="1"/>
</dbReference>
<gene>
    <name evidence="2" type="ORF">H9X80_04560</name>
</gene>
<dbReference type="Proteomes" id="UP000712527">
    <property type="component" value="Unassembled WGS sequence"/>
</dbReference>
<name>A0ABS2F1I2_9ACTN</name>
<sequence length="275" mass="32351">MRRIPVEDIHPLLLGILEAFSSYCAEWGLSYFLDYGTLLGAVRHHGFIPWDDDVDVSMMRDDYERLVALAHKDPYIDADRRYRILLPMELPNFYPFIKVVDERTLAYERNIRREYGLGVWLDVFCMSYCPPDDRETARLFSRHNRLKQMNKMLVCGDIVDEGYKKVYPVARLGAAVLRVFGFTTERCMGEILDMLEGMPRVGKRIAQLSWPDNMEKDSYPAEWWNKTEQVEFEGRLFSAPAMYHEILMQHYGDYMALPPESERVRHGFEAYYLEG</sequence>
<dbReference type="InterPro" id="IPR052942">
    <property type="entry name" value="LPS_cholinephosphotransferase"/>
</dbReference>